<organism evidence="2 3">
    <name type="scientific">Candidatus Enterococcus lowellii</name>
    <dbReference type="NCBI Taxonomy" id="2230877"/>
    <lineage>
        <taxon>Bacteria</taxon>
        <taxon>Bacillati</taxon>
        <taxon>Bacillota</taxon>
        <taxon>Bacilli</taxon>
        <taxon>Lactobacillales</taxon>
        <taxon>Enterococcaceae</taxon>
        <taxon>Enterococcus</taxon>
    </lineage>
</organism>
<keyword evidence="1" id="KW-1133">Transmembrane helix</keyword>
<proteinExistence type="predicted"/>
<dbReference type="EMBL" id="CP147251">
    <property type="protein sequence ID" value="WYJ76016.1"/>
    <property type="molecule type" value="Genomic_DNA"/>
</dbReference>
<dbReference type="RefSeq" id="WP_243430714.1">
    <property type="nucleotide sequence ID" value="NZ_CP147251.1"/>
</dbReference>
<keyword evidence="3" id="KW-1185">Reference proteome</keyword>
<reference evidence="2 3" key="2">
    <citation type="submission" date="2024-03" db="EMBL/GenBank/DDBJ databases">
        <title>The Genome Sequence of Enterococcus sp. DIV2402.</title>
        <authorList>
            <consortium name="The Broad Institute Genomics Platform"/>
            <consortium name="The Broad Institute Microbial Omics Core"/>
            <consortium name="The Broad Institute Genomic Center for Infectious Diseases"/>
            <person name="Earl A."/>
            <person name="Manson A."/>
            <person name="Gilmore M."/>
            <person name="Schwartman J."/>
            <person name="Shea T."/>
            <person name="Abouelleil A."/>
            <person name="Cao P."/>
            <person name="Chapman S."/>
            <person name="Cusick C."/>
            <person name="Young S."/>
            <person name="Neafsey D."/>
            <person name="Nusbaum C."/>
            <person name="Birren B."/>
        </authorList>
    </citation>
    <scope>NUCLEOTIDE SEQUENCE [LARGE SCALE GENOMIC DNA]</scope>
    <source>
        <strain evidence="2 3">DIV2402</strain>
    </source>
</reference>
<reference evidence="2 3" key="1">
    <citation type="submission" date="2021-03" db="EMBL/GenBank/DDBJ databases">
        <authorList>
            <person name="Gilmore M.S."/>
            <person name="Schwartzman J."/>
            <person name="Van Tyne D."/>
            <person name="Martin M."/>
            <person name="Earl A.M."/>
            <person name="Manson A.L."/>
            <person name="Straub T."/>
            <person name="Salamzade R."/>
            <person name="Saavedra J."/>
            <person name="Lebreton F."/>
            <person name="Prichula J."/>
            <person name="Schaufler K."/>
            <person name="Gaca A."/>
            <person name="Sgardioli B."/>
            <person name="Wagenaar J."/>
            <person name="Strong T."/>
        </authorList>
    </citation>
    <scope>NUCLEOTIDE SEQUENCE [LARGE SCALE GENOMIC DNA]</scope>
    <source>
        <strain evidence="2 3">DIV2402</strain>
    </source>
</reference>
<keyword evidence="1" id="KW-0812">Transmembrane</keyword>
<sequence length="124" mass="13134">MNKQNWTLILGLGALALIRPFFSIVGISELLGKPMVSIGATILITVIWVLVAQKTADPIITLGATGVTYGVLAILLSAVLSPMLLGQVQGPILSIYSIISVLMTNLIWGLVAGIIAKILQSIRR</sequence>
<feature type="transmembrane region" description="Helical" evidence="1">
    <location>
        <begin position="59"/>
        <end position="80"/>
    </location>
</feature>
<evidence type="ECO:0000313" key="3">
    <source>
        <dbReference type="Proteomes" id="UP000664701"/>
    </source>
</evidence>
<gene>
    <name evidence="2" type="ORF">DOK78_000633</name>
</gene>
<keyword evidence="1" id="KW-0472">Membrane</keyword>
<feature type="transmembrane region" description="Helical" evidence="1">
    <location>
        <begin position="92"/>
        <end position="116"/>
    </location>
</feature>
<feature type="transmembrane region" description="Helical" evidence="1">
    <location>
        <begin position="33"/>
        <end position="52"/>
    </location>
</feature>
<name>A0ABZ2SLJ3_9ENTE</name>
<evidence type="ECO:0000256" key="1">
    <source>
        <dbReference type="SAM" id="Phobius"/>
    </source>
</evidence>
<evidence type="ECO:0000313" key="2">
    <source>
        <dbReference type="EMBL" id="WYJ76016.1"/>
    </source>
</evidence>
<dbReference type="Proteomes" id="UP000664701">
    <property type="component" value="Chromosome"/>
</dbReference>
<protein>
    <recommendedName>
        <fullName evidence="4">Phage holin family protein</fullName>
    </recommendedName>
</protein>
<accession>A0ABZ2SLJ3</accession>
<evidence type="ECO:0008006" key="4">
    <source>
        <dbReference type="Google" id="ProtNLM"/>
    </source>
</evidence>